<proteinExistence type="predicted"/>
<dbReference type="STRING" id="663321.REG_1015"/>
<feature type="region of interest" description="Disordered" evidence="1">
    <location>
        <begin position="58"/>
        <end position="79"/>
    </location>
</feature>
<protein>
    <submittedName>
        <fullName evidence="2">Uncharacterized protein</fullName>
    </submittedName>
</protein>
<gene>
    <name evidence="2" type="ORF">REG_1015</name>
</gene>
<evidence type="ECO:0000313" key="2">
    <source>
        <dbReference type="EMBL" id="EFL92044.1"/>
    </source>
</evidence>
<reference evidence="2" key="1">
    <citation type="journal article" date="2009" name="Environ. Microbiol.">
        <title>Dynamics of genome evolution in facultative symbionts of aphids.</title>
        <authorList>
            <person name="Degnan P.H."/>
            <person name="Leonardo T.E."/>
            <person name="Cass B.N."/>
            <person name="Hurwitz B."/>
            <person name="Stern D."/>
            <person name="Gibbs R.A."/>
            <person name="Richards S."/>
            <person name="Moran N.A."/>
        </authorList>
    </citation>
    <scope>NUCLEOTIDE SEQUENCE [LARGE SCALE GENOMIC DNA]</scope>
    <source>
        <strain evidence="2">LSR1</strain>
    </source>
</reference>
<evidence type="ECO:0000313" key="3">
    <source>
        <dbReference type="Proteomes" id="UP000005726"/>
    </source>
</evidence>
<dbReference type="EMBL" id="GL379591">
    <property type="protein sequence ID" value="EFL92044.1"/>
    <property type="molecule type" value="Genomic_DNA"/>
</dbReference>
<keyword evidence="3" id="KW-1185">Reference proteome</keyword>
<dbReference type="Proteomes" id="UP000005726">
    <property type="component" value="Unassembled WGS sequence"/>
</dbReference>
<feature type="compositionally biased region" description="Basic and acidic residues" evidence="1">
    <location>
        <begin position="66"/>
        <end position="79"/>
    </location>
</feature>
<dbReference type="AlphaFoldDB" id="E0WSS5"/>
<organism evidence="2 3">
    <name type="scientific">Candidatus Regiella insecticola LSR1</name>
    <dbReference type="NCBI Taxonomy" id="663321"/>
    <lineage>
        <taxon>Bacteria</taxon>
        <taxon>Pseudomonadati</taxon>
        <taxon>Pseudomonadota</taxon>
        <taxon>Gammaproteobacteria</taxon>
        <taxon>Enterobacterales</taxon>
        <taxon>Enterobacteriaceae</taxon>
        <taxon>aphid secondary symbionts</taxon>
        <taxon>Candidatus Regiella</taxon>
    </lineage>
</organism>
<accession>E0WSS5</accession>
<evidence type="ECO:0000256" key="1">
    <source>
        <dbReference type="SAM" id="MobiDB-lite"/>
    </source>
</evidence>
<dbReference type="HOGENOM" id="CLU_190652_0_0_6"/>
<sequence length="79" mass="9065">MSRPYMKQPLQRRLDELKQAFSQGQAVFNELKEKQANTHDTLLRLQGAIQVLEEILPQEPEPVSDEAEKALHPSPKDDN</sequence>
<name>E0WSS5_9ENTR</name>